<comment type="similarity">
    <text evidence="1 3">Belongs to the short-chain dehydrogenases/reductases (SDR) family.</text>
</comment>
<accession>A0ABQ6A2I6</accession>
<dbReference type="PANTHER" id="PTHR43658">
    <property type="entry name" value="SHORT-CHAIN DEHYDROGENASE/REDUCTASE"/>
    <property type="match status" value="1"/>
</dbReference>
<protein>
    <submittedName>
        <fullName evidence="5">3-hydroxyacyl-CoA dehydrogenase</fullName>
    </submittedName>
</protein>
<proteinExistence type="inferred from homology"/>
<gene>
    <name evidence="5" type="ORF">GCM10007878_22150</name>
</gene>
<sequence>MNIKQQTFLITGGASGLGATTAEYLVERGAQVVLADLNAEAGAAMVAKLGADKAAFSRCDVTSAEEVQAAVDLAVSKFGGLSGVVNCAGIVVVQKLLDRDLNPADLDAFAKGVNINLVGSFNVARLAASAMAKLPAQEDGERGVIINTASIAAFDGQVGQASYASSKGGVVSLALPLARELARHGIRVMTIAPGICGTPMMDGIPDEARQQLEAGVPFPKRLGKPEEFASLVAHIIENTYLNGEVIRMDGAIRMV</sequence>
<dbReference type="Proteomes" id="UP001156682">
    <property type="component" value="Unassembled WGS sequence"/>
</dbReference>
<keyword evidence="6" id="KW-1185">Reference proteome</keyword>
<dbReference type="PRINTS" id="PR00081">
    <property type="entry name" value="GDHRDH"/>
</dbReference>
<dbReference type="PROSITE" id="PS00061">
    <property type="entry name" value="ADH_SHORT"/>
    <property type="match status" value="1"/>
</dbReference>
<dbReference type="InterPro" id="IPR036291">
    <property type="entry name" value="NAD(P)-bd_dom_sf"/>
</dbReference>
<name>A0ABQ6A2I6_9GAMM</name>
<keyword evidence="2" id="KW-0560">Oxidoreductase</keyword>
<dbReference type="Gene3D" id="3.40.50.720">
    <property type="entry name" value="NAD(P)-binding Rossmann-like Domain"/>
    <property type="match status" value="1"/>
</dbReference>
<evidence type="ECO:0000259" key="4">
    <source>
        <dbReference type="SMART" id="SM00822"/>
    </source>
</evidence>
<evidence type="ECO:0000313" key="5">
    <source>
        <dbReference type="EMBL" id="GLR64777.1"/>
    </source>
</evidence>
<organism evidence="5 6">
    <name type="scientific">Marinospirillum insulare</name>
    <dbReference type="NCBI Taxonomy" id="217169"/>
    <lineage>
        <taxon>Bacteria</taxon>
        <taxon>Pseudomonadati</taxon>
        <taxon>Pseudomonadota</taxon>
        <taxon>Gammaproteobacteria</taxon>
        <taxon>Oceanospirillales</taxon>
        <taxon>Oceanospirillaceae</taxon>
        <taxon>Marinospirillum</taxon>
    </lineage>
</organism>
<dbReference type="InterPro" id="IPR020904">
    <property type="entry name" value="Sc_DH/Rdtase_CS"/>
</dbReference>
<dbReference type="PANTHER" id="PTHR43658:SF8">
    <property type="entry name" value="17-BETA-HYDROXYSTEROID DEHYDROGENASE 14-RELATED"/>
    <property type="match status" value="1"/>
</dbReference>
<feature type="domain" description="Ketoreductase" evidence="4">
    <location>
        <begin position="6"/>
        <end position="194"/>
    </location>
</feature>
<comment type="caution">
    <text evidence="5">The sequence shown here is derived from an EMBL/GenBank/DDBJ whole genome shotgun (WGS) entry which is preliminary data.</text>
</comment>
<dbReference type="InterPro" id="IPR002347">
    <property type="entry name" value="SDR_fam"/>
</dbReference>
<evidence type="ECO:0000256" key="2">
    <source>
        <dbReference type="ARBA" id="ARBA00023002"/>
    </source>
</evidence>
<dbReference type="SUPFAM" id="SSF51735">
    <property type="entry name" value="NAD(P)-binding Rossmann-fold domains"/>
    <property type="match status" value="1"/>
</dbReference>
<dbReference type="SMART" id="SM00822">
    <property type="entry name" value="PKS_KR"/>
    <property type="match status" value="1"/>
</dbReference>
<evidence type="ECO:0000256" key="3">
    <source>
        <dbReference type="RuleBase" id="RU000363"/>
    </source>
</evidence>
<dbReference type="RefSeq" id="WP_027851325.1">
    <property type="nucleotide sequence ID" value="NZ_BSOR01000038.1"/>
</dbReference>
<evidence type="ECO:0000313" key="6">
    <source>
        <dbReference type="Proteomes" id="UP001156682"/>
    </source>
</evidence>
<dbReference type="InterPro" id="IPR057326">
    <property type="entry name" value="KR_dom"/>
</dbReference>
<evidence type="ECO:0000256" key="1">
    <source>
        <dbReference type="ARBA" id="ARBA00006484"/>
    </source>
</evidence>
<reference evidence="6" key="1">
    <citation type="journal article" date="2019" name="Int. J. Syst. Evol. Microbiol.">
        <title>The Global Catalogue of Microorganisms (GCM) 10K type strain sequencing project: providing services to taxonomists for standard genome sequencing and annotation.</title>
        <authorList>
            <consortium name="The Broad Institute Genomics Platform"/>
            <consortium name="The Broad Institute Genome Sequencing Center for Infectious Disease"/>
            <person name="Wu L."/>
            <person name="Ma J."/>
        </authorList>
    </citation>
    <scope>NUCLEOTIDE SEQUENCE [LARGE SCALE GENOMIC DNA]</scope>
    <source>
        <strain evidence="6">NBRC 100033</strain>
    </source>
</reference>
<dbReference type="Pfam" id="PF00106">
    <property type="entry name" value="adh_short"/>
    <property type="match status" value="1"/>
</dbReference>
<dbReference type="EMBL" id="BSOR01000038">
    <property type="protein sequence ID" value="GLR64777.1"/>
    <property type="molecule type" value="Genomic_DNA"/>
</dbReference>
<dbReference type="PRINTS" id="PR00080">
    <property type="entry name" value="SDRFAMILY"/>
</dbReference>